<dbReference type="GO" id="GO:0005576">
    <property type="term" value="C:extracellular region"/>
    <property type="evidence" value="ECO:0007669"/>
    <property type="project" value="UniProtKB-SubCell"/>
</dbReference>
<dbReference type="PRINTS" id="PR00325">
    <property type="entry name" value="GERMIN"/>
</dbReference>
<evidence type="ECO:0000256" key="4">
    <source>
        <dbReference type="ARBA" id="ARBA00022723"/>
    </source>
</evidence>
<evidence type="ECO:0000256" key="3">
    <source>
        <dbReference type="ARBA" id="ARBA00022525"/>
    </source>
</evidence>
<dbReference type="OMA" id="MQNNDCE"/>
<dbReference type="InParanoid" id="A0A0G4FMH1"/>
<feature type="chain" id="PRO_5005188805" description="Cupin type-1 domain-containing protein" evidence="6">
    <location>
        <begin position="26"/>
        <end position="266"/>
    </location>
</feature>
<keyword evidence="9" id="KW-1185">Reference proteome</keyword>
<evidence type="ECO:0000313" key="8">
    <source>
        <dbReference type="EMBL" id="CEM15128.1"/>
    </source>
</evidence>
<feature type="signal peptide" evidence="6">
    <location>
        <begin position="1"/>
        <end position="25"/>
    </location>
</feature>
<gene>
    <name evidence="8" type="ORF">Vbra_15727</name>
</gene>
<dbReference type="InterPro" id="IPR011051">
    <property type="entry name" value="RmlC_Cupin_sf"/>
</dbReference>
<dbReference type="SMART" id="SM00835">
    <property type="entry name" value="Cupin_1"/>
    <property type="match status" value="1"/>
</dbReference>
<keyword evidence="5" id="KW-0464">Manganese</keyword>
<organism evidence="8 9">
    <name type="scientific">Vitrella brassicaformis (strain CCMP3155)</name>
    <dbReference type="NCBI Taxonomy" id="1169540"/>
    <lineage>
        <taxon>Eukaryota</taxon>
        <taxon>Sar</taxon>
        <taxon>Alveolata</taxon>
        <taxon>Colpodellida</taxon>
        <taxon>Vitrellaceae</taxon>
        <taxon>Vitrella</taxon>
    </lineage>
</organism>
<evidence type="ECO:0000256" key="2">
    <source>
        <dbReference type="ARBA" id="ARBA00007456"/>
    </source>
</evidence>
<evidence type="ECO:0000256" key="5">
    <source>
        <dbReference type="ARBA" id="ARBA00023211"/>
    </source>
</evidence>
<dbReference type="GO" id="GO:0030145">
    <property type="term" value="F:manganese ion binding"/>
    <property type="evidence" value="ECO:0007669"/>
    <property type="project" value="InterPro"/>
</dbReference>
<feature type="domain" description="Cupin type-1" evidence="7">
    <location>
        <begin position="48"/>
        <end position="194"/>
    </location>
</feature>
<dbReference type="VEuPathDB" id="CryptoDB:Vbra_15727"/>
<evidence type="ECO:0000313" key="9">
    <source>
        <dbReference type="Proteomes" id="UP000041254"/>
    </source>
</evidence>
<comment type="similarity">
    <text evidence="2">Belongs to the germin family.</text>
</comment>
<dbReference type="SUPFAM" id="SSF51182">
    <property type="entry name" value="RmlC-like cupins"/>
    <property type="match status" value="1"/>
</dbReference>
<comment type="subcellular location">
    <subcellularLocation>
        <location evidence="1">Secreted</location>
    </subcellularLocation>
</comment>
<name>A0A0G4FMH1_VITBC</name>
<keyword evidence="6" id="KW-0732">Signal</keyword>
<dbReference type="InterPro" id="IPR014710">
    <property type="entry name" value="RmlC-like_jellyroll"/>
</dbReference>
<keyword evidence="3" id="KW-0964">Secreted</keyword>
<evidence type="ECO:0000256" key="6">
    <source>
        <dbReference type="SAM" id="SignalP"/>
    </source>
</evidence>
<evidence type="ECO:0000256" key="1">
    <source>
        <dbReference type="ARBA" id="ARBA00004613"/>
    </source>
</evidence>
<sequence>MMLRVSAAAVSVVLAALGLMQRVSGQAYSPGQTALKFRSQFKTEDFVFNLAAAKAGDAGKGGELRVAAVAAMPSLAGNGVSQALYRLYPCGMNSVQMHPRATELFYVINATELHVGFVEENGGRTIENVLKTGQLSFVPKGLLHWHYNAGCEDAIFLSTFNHEDPGVLTIVNALFDINSTSLQAAFNVDADQIADIKSSIPASPVPGIAECLAKCGQEAVDPCELKKCGENEVCKTVEGKAQCECKSRHVRDENGDCVSDGGFGSG</sequence>
<dbReference type="Proteomes" id="UP000041254">
    <property type="component" value="Unassembled WGS sequence"/>
</dbReference>
<dbReference type="InterPro" id="IPR006045">
    <property type="entry name" value="Cupin_1"/>
</dbReference>
<dbReference type="CDD" id="cd02241">
    <property type="entry name" value="cupin_OxOx"/>
    <property type="match status" value="1"/>
</dbReference>
<dbReference type="PhylomeDB" id="A0A0G4FMH1"/>
<dbReference type="PANTHER" id="PTHR31238">
    <property type="entry name" value="GERMIN-LIKE PROTEIN SUBFAMILY 3 MEMBER 3"/>
    <property type="match status" value="1"/>
</dbReference>
<dbReference type="Gene3D" id="2.60.120.10">
    <property type="entry name" value="Jelly Rolls"/>
    <property type="match status" value="1"/>
</dbReference>
<keyword evidence="4" id="KW-0479">Metal-binding</keyword>
<dbReference type="EMBL" id="CDMY01000466">
    <property type="protein sequence ID" value="CEM15128.1"/>
    <property type="molecule type" value="Genomic_DNA"/>
</dbReference>
<dbReference type="Pfam" id="PF00190">
    <property type="entry name" value="Cupin_1"/>
    <property type="match status" value="1"/>
</dbReference>
<dbReference type="OrthoDB" id="1921208at2759"/>
<reference evidence="8 9" key="1">
    <citation type="submission" date="2014-11" db="EMBL/GenBank/DDBJ databases">
        <authorList>
            <person name="Zhu J."/>
            <person name="Qi W."/>
            <person name="Song R."/>
        </authorList>
    </citation>
    <scope>NUCLEOTIDE SEQUENCE [LARGE SCALE GENOMIC DNA]</scope>
</reference>
<protein>
    <recommendedName>
        <fullName evidence="7">Cupin type-1 domain-containing protein</fullName>
    </recommendedName>
</protein>
<accession>A0A0G4FMH1</accession>
<evidence type="ECO:0000259" key="7">
    <source>
        <dbReference type="SMART" id="SM00835"/>
    </source>
</evidence>
<proteinExistence type="inferred from homology"/>
<dbReference type="AlphaFoldDB" id="A0A0G4FMH1"/>
<dbReference type="InterPro" id="IPR001929">
    <property type="entry name" value="Germin"/>
</dbReference>
<dbReference type="STRING" id="1169540.A0A0G4FMH1"/>